<feature type="compositionally biased region" description="Polar residues" evidence="3">
    <location>
        <begin position="1376"/>
        <end position="1386"/>
    </location>
</feature>
<feature type="compositionally biased region" description="Low complexity" evidence="3">
    <location>
        <begin position="931"/>
        <end position="943"/>
    </location>
</feature>
<dbReference type="STRING" id="94643.A0A2A9M5Z6"/>
<dbReference type="InterPro" id="IPR003164">
    <property type="entry name" value="Clathrin_a-adaptin_app_sub_C"/>
</dbReference>
<evidence type="ECO:0000256" key="3">
    <source>
        <dbReference type="SAM" id="MobiDB-lite"/>
    </source>
</evidence>
<dbReference type="Gene3D" id="3.30.310.10">
    <property type="entry name" value="TATA-Binding Protein"/>
    <property type="match status" value="1"/>
</dbReference>
<dbReference type="SMART" id="SM00809">
    <property type="entry name" value="Alpha_adaptinC2"/>
    <property type="match status" value="1"/>
</dbReference>
<feature type="compositionally biased region" description="Basic and acidic residues" evidence="3">
    <location>
        <begin position="1984"/>
        <end position="1997"/>
    </location>
</feature>
<dbReference type="SUPFAM" id="SSF49348">
    <property type="entry name" value="Clathrin adaptor appendage domain"/>
    <property type="match status" value="1"/>
</dbReference>
<feature type="compositionally biased region" description="Low complexity" evidence="3">
    <location>
        <begin position="514"/>
        <end position="528"/>
    </location>
</feature>
<feature type="compositionally biased region" description="Low complexity" evidence="3">
    <location>
        <begin position="971"/>
        <end position="985"/>
    </location>
</feature>
<name>A0A2A9M5Z6_BESBE</name>
<feature type="region of interest" description="Disordered" evidence="3">
    <location>
        <begin position="1372"/>
        <end position="1608"/>
    </location>
</feature>
<proteinExistence type="predicted"/>
<dbReference type="GO" id="GO:0030131">
    <property type="term" value="C:clathrin adaptor complex"/>
    <property type="evidence" value="ECO:0007669"/>
    <property type="project" value="InterPro"/>
</dbReference>
<feature type="compositionally biased region" description="Basic and acidic residues" evidence="3">
    <location>
        <begin position="1510"/>
        <end position="1520"/>
    </location>
</feature>
<feature type="compositionally biased region" description="Polar residues" evidence="3">
    <location>
        <begin position="20"/>
        <end position="32"/>
    </location>
</feature>
<feature type="compositionally biased region" description="Basic residues" evidence="3">
    <location>
        <begin position="1"/>
        <end position="16"/>
    </location>
</feature>
<feature type="compositionally biased region" description="Basic and acidic residues" evidence="3">
    <location>
        <begin position="1757"/>
        <end position="1787"/>
    </location>
</feature>
<evidence type="ECO:0000256" key="1">
    <source>
        <dbReference type="ARBA" id="ARBA00022448"/>
    </source>
</evidence>
<feature type="compositionally biased region" description="Basic and acidic residues" evidence="3">
    <location>
        <begin position="961"/>
        <end position="970"/>
    </location>
</feature>
<dbReference type="InterPro" id="IPR012295">
    <property type="entry name" value="TBP_dom_sf"/>
</dbReference>
<feature type="region of interest" description="Disordered" evidence="3">
    <location>
        <begin position="852"/>
        <end position="1210"/>
    </location>
</feature>
<evidence type="ECO:0000313" key="6">
    <source>
        <dbReference type="Proteomes" id="UP000224006"/>
    </source>
</evidence>
<feature type="compositionally biased region" description="Basic and acidic residues" evidence="3">
    <location>
        <begin position="384"/>
        <end position="406"/>
    </location>
</feature>
<feature type="region of interest" description="Disordered" evidence="3">
    <location>
        <begin position="666"/>
        <end position="698"/>
    </location>
</feature>
<feature type="compositionally biased region" description="Basic and acidic residues" evidence="3">
    <location>
        <begin position="1180"/>
        <end position="1192"/>
    </location>
</feature>
<dbReference type="GeneID" id="40308246"/>
<feature type="compositionally biased region" description="Basic and acidic residues" evidence="3">
    <location>
        <begin position="986"/>
        <end position="1027"/>
    </location>
</feature>
<feature type="compositionally biased region" description="Basic and acidic residues" evidence="3">
    <location>
        <begin position="538"/>
        <end position="562"/>
    </location>
</feature>
<gene>
    <name evidence="5" type="ORF">BESB_032640</name>
</gene>
<comment type="caution">
    <text evidence="5">The sequence shown here is derived from an EMBL/GenBank/DDBJ whole genome shotgun (WGS) entry which is preliminary data.</text>
</comment>
<feature type="region of interest" description="Disordered" evidence="3">
    <location>
        <begin position="1627"/>
        <end position="1787"/>
    </location>
</feature>
<keyword evidence="1" id="KW-0813">Transport</keyword>
<feature type="compositionally biased region" description="Low complexity" evidence="3">
    <location>
        <begin position="871"/>
        <end position="901"/>
    </location>
</feature>
<dbReference type="VEuPathDB" id="ToxoDB:BESB_032640"/>
<accession>A0A2A9M5Z6</accession>
<dbReference type="InterPro" id="IPR013041">
    <property type="entry name" value="Clathrin_app_Ig-like_sf"/>
</dbReference>
<feature type="compositionally biased region" description="Low complexity" evidence="3">
    <location>
        <begin position="565"/>
        <end position="590"/>
    </location>
</feature>
<organism evidence="5 6">
    <name type="scientific">Besnoitia besnoiti</name>
    <name type="common">Apicomplexan protozoan</name>
    <dbReference type="NCBI Taxonomy" id="94643"/>
    <lineage>
        <taxon>Eukaryota</taxon>
        <taxon>Sar</taxon>
        <taxon>Alveolata</taxon>
        <taxon>Apicomplexa</taxon>
        <taxon>Conoidasida</taxon>
        <taxon>Coccidia</taxon>
        <taxon>Eucoccidiorida</taxon>
        <taxon>Eimeriorina</taxon>
        <taxon>Sarcocystidae</taxon>
        <taxon>Besnoitia</taxon>
    </lineage>
</organism>
<dbReference type="Gene3D" id="2.60.40.1230">
    <property type="match status" value="1"/>
</dbReference>
<feature type="compositionally biased region" description="Basic and acidic residues" evidence="3">
    <location>
        <begin position="1152"/>
        <end position="1166"/>
    </location>
</feature>
<evidence type="ECO:0000259" key="4">
    <source>
        <dbReference type="SMART" id="SM00809"/>
    </source>
</evidence>
<feature type="region of interest" description="Disordered" evidence="3">
    <location>
        <begin position="514"/>
        <end position="651"/>
    </location>
</feature>
<dbReference type="KEGG" id="bbes:BESB_032640"/>
<feature type="region of interest" description="Disordered" evidence="3">
    <location>
        <begin position="355"/>
        <end position="416"/>
    </location>
</feature>
<dbReference type="InterPro" id="IPR008152">
    <property type="entry name" value="Clathrin_a/b/g-adaptin_app_Ig"/>
</dbReference>
<evidence type="ECO:0000313" key="5">
    <source>
        <dbReference type="EMBL" id="PFH31067.1"/>
    </source>
</evidence>
<feature type="compositionally biased region" description="Low complexity" evidence="3">
    <location>
        <begin position="1421"/>
        <end position="1436"/>
    </location>
</feature>
<dbReference type="EMBL" id="NWUJ01000017">
    <property type="protein sequence ID" value="PFH31067.1"/>
    <property type="molecule type" value="Genomic_DNA"/>
</dbReference>
<protein>
    <submittedName>
        <fullName evidence="5">Adaptin c-terminal domain-containing protein</fullName>
    </submittedName>
</protein>
<dbReference type="Pfam" id="PF02296">
    <property type="entry name" value="Alpha_adaptin_C"/>
    <property type="match status" value="1"/>
</dbReference>
<feature type="compositionally biased region" description="Basic and acidic residues" evidence="3">
    <location>
        <begin position="1070"/>
        <end position="1082"/>
    </location>
</feature>
<sequence length="2379" mass="253374">MRFLKRRSNASSRRRGSASPVSLASASIQSRETTQEDEAGFDAPSAIEDFQASSRPSPQAQKTSLGLSRDRDGRRRSSATLDTLVALTAAAPPSASLTREAIATAVSDALVSSHPALLLRGLLPRVLSPSSGASAKLVFLLLLERFLLLSASWRAAATSSSLFPSPSSSLLTKLLPFLHRTALLLLLPPRDGGDDGVSCSFFSASVDKGRQTRRGDDSAAAAAVRFWSQLAAEHERGLAYFDGATPRSHLLLCGRAAARCLFAGLSASSASGESPHVTKKFRVVVSALRAAGLDCTRHAHAHGAPASTAAAAVSALASRPLLGPVSFQFEALRAALPALGEARLRAVLLPQQIEGAAATPPRPQRAAQKKRQEDRSASDVSDANELRERETTYGVERPAEELEARETSQAADSVGDPEAAFWSVCRAGEGGSEALEGEDRTSLSRVGGGALAGAWGVAAQPPRVSREGRRPSASLGAPRGVSAEQELPGGGAAAAQRSARLLSSGVDIDAVTVSSAASSPSSNPLSSSSPPPSPLSARVKEAHASVEGSRHRECTKDRRAACDESVCSASSRSSTSIASSVASPASSVLSLEDERAPEEGETLSAGTEVEERDGEDCLEAYRRLASSLPSPTAGGRGVMPGRPLLSSQAAHTRSFSFEKTMGVFKKSSKKTDAGAPVRRQTSRLSSAAGGVERDDAKAKVLGPERRLLEDFSAPRRGESDFPAFAGDDLREFSGYAASDDSDALKTLEEKLGAALSSAEFLQEISRQQESPLEVSAPALEECSTMLAGCASVCAKKQAKLRDEAAKAVDQGRMEDFASISKVLDQLSFALDAYEGGKQLLELRQREADLGVERDRGGLRPGSAPSEPPSQPAAWQPSSPASPAGAESCGGAAGGPVSSSAGQEDEAYGREGDTGEAEDDLFDPFSAKKRAPASAAATRASPPSGESKTRGDRGSRRTGSRSGEREDEGAALRRAAGRRGAAGLVRGRSEEAERSRDRGDRAGAAEDDARERGRDRQRGERERQEGSGRKRPSGSPPDAGGVVGDERHERRADEFGSLSTGLTSRRSRKKDGRETRDERRRGDCSQPFPSSSPEPGAPAGAAKPAASTPHTSCPSVGWPETTSEAGEESGSLEFSQQIQTAGAEKADVLTPFERARSVFEKNPKKSSEQLPASLSFPAETVRAKDEKQKESAKQENSQGSPDPFGWPTESFGFKVFDEEENLLWQGKPARDPAPAGLAGGCDAWGGDLFMIEEEEESSDAGEGRSFPAALSASRSGGKAEFPARVERAAEKKRAKRREGEAGGVRKAHQKEDSELAVGAAGAGETKGEKRRARGGERDSQRGGGREREIRDTEPSEAALKLDAFDWFRAASYPVLPSQPSSPCQLEDTTAAAKRGGSRDSQRDRMLLPAARTGSHETEREAPPAAGAPPTAGLASAPRSAKTGKAPVMRASASASRSRREGRDEGDVSALAPARSARQREETAVKRALAGSRDHESKRHSLSVSASRHPARSFEEDIRPTHADASLPQAPSAVFPAQAAGGGEPLRASREEPVKGVRSEFFEPNSAPRMNAQRSSSVLSPRSGASRLPLTGLASELPRSQSEARRSPQVCKADLASTFEDFEFFTTACSDQTDSPSFPSPLGSAQVPASEAAGEETSAPPGGSSRRRRDKQPEPVRRPGGAEGRGEKKATYADARTAGGEGDGGRRGAALDSGDSGLLGREGTLGGAAPAARRLSDGEETGRREFPPTQRSASSQWPESRRGEEAKRARGASREDDEKASAASLEGERLQAFEEKIARLEEREAELRALHDRESREAEASQRLLRDRLDNAMQAWEGERRAFRKREDEHVAKVQALSGRLVEADEEAKKKKEENERLKSNLQEKCRALENAKDMWLRESARASALNDRLDEAEEKIADLQTQLATLSAKYSEALREVEAFKVLVNHPQPPSLPSLATSAQPPSALPSASSSTSFASSRRFNGASARDEPSKAGERSDEAWSLQGRSETKRNSSFFAADEFWGRERVLPADDRARRGTRQEFAEVTEVTNGFGEDNMLGEGVALPPLSLYADLAEEAPIGLSQFPVHVAKPGASHASLAGSRDSSRKSRGVERADATLPGVVLVSDNLRRLLLVDDALLFEDETIQIGIKSTYQGLAGQVSIYYGNKMSGLLQNVTISFLNPQSESLVLHASPLPAFFAPKQQVCQDIALECIAPFDAWPSLRLQFLLADNTPRQVDVTLPLAVNKFMEARDMGAEEFFLFWKNERFVLKETSCVLNLHPRFRGSLLAVARASQLGRALALCRRVDPNPENLVLAGAFPPSVCDKSIPLSIVLVRLEIGRGRHHGKCRLVVRSDCHVLSRGIRDLISLQIAAPQPAALSLA</sequence>
<feature type="compositionally biased region" description="Polar residues" evidence="3">
    <location>
        <begin position="51"/>
        <end position="63"/>
    </location>
</feature>
<feature type="compositionally biased region" description="Acidic residues" evidence="3">
    <location>
        <begin position="608"/>
        <end position="618"/>
    </location>
</feature>
<dbReference type="RefSeq" id="XP_029215076.1">
    <property type="nucleotide sequence ID" value="XM_029361856.1"/>
</dbReference>
<feature type="compositionally biased region" description="Basic and acidic residues" evidence="3">
    <location>
        <begin position="1043"/>
        <end position="1053"/>
    </location>
</feature>
<dbReference type="GO" id="GO:0006886">
    <property type="term" value="P:intracellular protein transport"/>
    <property type="evidence" value="ECO:0007669"/>
    <property type="project" value="InterPro"/>
</dbReference>
<keyword evidence="6" id="KW-1185">Reference proteome</keyword>
<feature type="domain" description="Clathrin adaptor alpha/beta/gamma-adaptin appendage Ig-like subdomain" evidence="4">
    <location>
        <begin position="2127"/>
        <end position="2241"/>
    </location>
</feature>
<feature type="region of interest" description="Disordered" evidence="3">
    <location>
        <begin position="457"/>
        <end position="498"/>
    </location>
</feature>
<feature type="compositionally biased region" description="Low complexity" evidence="3">
    <location>
        <begin position="1119"/>
        <end position="1134"/>
    </location>
</feature>
<feature type="compositionally biased region" description="Acidic residues" evidence="3">
    <location>
        <begin position="1249"/>
        <end position="1258"/>
    </location>
</feature>
<feature type="compositionally biased region" description="Basic and acidic residues" evidence="3">
    <location>
        <begin position="1332"/>
        <end position="1352"/>
    </location>
</feature>
<feature type="compositionally biased region" description="Low complexity" evidence="3">
    <location>
        <begin position="1096"/>
        <end position="1106"/>
    </location>
</feature>
<feature type="compositionally biased region" description="Low complexity" evidence="3">
    <location>
        <begin position="1952"/>
        <end position="1976"/>
    </location>
</feature>
<reference evidence="5 6" key="1">
    <citation type="submission" date="2017-09" db="EMBL/GenBank/DDBJ databases">
        <title>Genome sequencing of Besnoitia besnoiti strain Bb-Ger1.</title>
        <authorList>
            <person name="Schares G."/>
            <person name="Venepally P."/>
            <person name="Lorenzi H.A."/>
        </authorList>
    </citation>
    <scope>NUCLEOTIDE SEQUENCE [LARGE SCALE GENOMIC DNA]</scope>
    <source>
        <strain evidence="5 6">Bb-Ger1</strain>
    </source>
</reference>
<evidence type="ECO:0000256" key="2">
    <source>
        <dbReference type="ARBA" id="ARBA00022927"/>
    </source>
</evidence>
<feature type="region of interest" description="Disordered" evidence="3">
    <location>
        <begin position="1"/>
        <end position="76"/>
    </location>
</feature>
<dbReference type="GO" id="GO:0016192">
    <property type="term" value="P:vesicle-mediated transport"/>
    <property type="evidence" value="ECO:0007669"/>
    <property type="project" value="InterPro"/>
</dbReference>
<keyword evidence="2" id="KW-0653">Protein transport</keyword>
<dbReference type="Pfam" id="PF02883">
    <property type="entry name" value="Alpha_adaptinC2"/>
    <property type="match status" value="1"/>
</dbReference>
<feature type="region of interest" description="Disordered" evidence="3">
    <location>
        <begin position="1225"/>
        <end position="1356"/>
    </location>
</feature>
<feature type="compositionally biased region" description="Polar residues" evidence="3">
    <location>
        <begin position="1747"/>
        <end position="1756"/>
    </location>
</feature>
<feature type="region of interest" description="Disordered" evidence="3">
    <location>
        <begin position="1951"/>
        <end position="2004"/>
    </location>
</feature>
<dbReference type="OrthoDB" id="413467at2759"/>
<feature type="compositionally biased region" description="Basic and acidic residues" evidence="3">
    <location>
        <begin position="1280"/>
        <end position="1290"/>
    </location>
</feature>
<feature type="compositionally biased region" description="Basic and acidic residues" evidence="3">
    <location>
        <begin position="1732"/>
        <end position="1744"/>
    </location>
</feature>
<dbReference type="Proteomes" id="UP000224006">
    <property type="component" value="Unassembled WGS sequence"/>
</dbReference>
<feature type="compositionally biased region" description="Basic and acidic residues" evidence="3">
    <location>
        <begin position="1395"/>
        <end position="1404"/>
    </location>
</feature>
<feature type="compositionally biased region" description="Basic and acidic residues" evidence="3">
    <location>
        <begin position="1545"/>
        <end position="1559"/>
    </location>
</feature>